<organism evidence="2 3">
    <name type="scientific">Chitinophaga silvatica</name>
    <dbReference type="NCBI Taxonomy" id="2282649"/>
    <lineage>
        <taxon>Bacteria</taxon>
        <taxon>Pseudomonadati</taxon>
        <taxon>Bacteroidota</taxon>
        <taxon>Chitinophagia</taxon>
        <taxon>Chitinophagales</taxon>
        <taxon>Chitinophagaceae</taxon>
        <taxon>Chitinophaga</taxon>
    </lineage>
</organism>
<feature type="domain" description="Knr4/Smi1-like" evidence="1">
    <location>
        <begin position="26"/>
        <end position="139"/>
    </location>
</feature>
<dbReference type="Proteomes" id="UP000260644">
    <property type="component" value="Unassembled WGS sequence"/>
</dbReference>
<dbReference type="OrthoDB" id="1189226at2"/>
<dbReference type="InterPro" id="IPR037883">
    <property type="entry name" value="Knr4/Smi1-like_sf"/>
</dbReference>
<evidence type="ECO:0000313" key="3">
    <source>
        <dbReference type="Proteomes" id="UP000260644"/>
    </source>
</evidence>
<dbReference type="AlphaFoldDB" id="A0A3E1Y7Y2"/>
<dbReference type="EMBL" id="QPMM01000009">
    <property type="protein sequence ID" value="RFS21165.1"/>
    <property type="molecule type" value="Genomic_DNA"/>
</dbReference>
<dbReference type="SMART" id="SM00860">
    <property type="entry name" value="SMI1_KNR4"/>
    <property type="match status" value="1"/>
</dbReference>
<reference evidence="2 3" key="1">
    <citation type="submission" date="2018-07" db="EMBL/GenBank/DDBJ databases">
        <title>Chitinophaga K2CV101002-2 sp. nov., isolated from a monsoon evergreen broad-leaved forest soil.</title>
        <authorList>
            <person name="Lv Y."/>
        </authorList>
    </citation>
    <scope>NUCLEOTIDE SEQUENCE [LARGE SCALE GENOMIC DNA]</scope>
    <source>
        <strain evidence="2 3">GDMCC 1.1288</strain>
    </source>
</reference>
<dbReference type="Pfam" id="PF09346">
    <property type="entry name" value="SMI1_KNR4"/>
    <property type="match status" value="1"/>
</dbReference>
<evidence type="ECO:0000313" key="2">
    <source>
        <dbReference type="EMBL" id="RFS21165.1"/>
    </source>
</evidence>
<keyword evidence="3" id="KW-1185">Reference proteome</keyword>
<sequence>MNSILQINDVYDIASYLKGKGMELEPCTADEVISLEDHFKLTLPQVYKDFLLLMGRGAGSYMRGTNVFYKDIFLLSSYAEETIRESNLKPLPSDAFVFWMHQGYIYAYFVMGSDNPPVTVFYESGEIIEFNTLFEFLKSELHLDGFVNIVG</sequence>
<gene>
    <name evidence="2" type="ORF">DVR12_17685</name>
</gene>
<protein>
    <recommendedName>
        <fullName evidence="1">Knr4/Smi1-like domain-containing protein</fullName>
    </recommendedName>
</protein>
<dbReference type="SUPFAM" id="SSF160631">
    <property type="entry name" value="SMI1/KNR4-like"/>
    <property type="match status" value="1"/>
</dbReference>
<proteinExistence type="predicted"/>
<dbReference type="RefSeq" id="WP_116977113.1">
    <property type="nucleotide sequence ID" value="NZ_QPMM01000009.1"/>
</dbReference>
<comment type="caution">
    <text evidence="2">The sequence shown here is derived from an EMBL/GenBank/DDBJ whole genome shotgun (WGS) entry which is preliminary data.</text>
</comment>
<accession>A0A3E1Y7Y2</accession>
<evidence type="ECO:0000259" key="1">
    <source>
        <dbReference type="SMART" id="SM00860"/>
    </source>
</evidence>
<name>A0A3E1Y7Y2_9BACT</name>
<dbReference type="Gene3D" id="3.40.1580.10">
    <property type="entry name" value="SMI1/KNR4-like"/>
    <property type="match status" value="1"/>
</dbReference>
<dbReference type="InterPro" id="IPR018958">
    <property type="entry name" value="Knr4/Smi1-like_dom"/>
</dbReference>